<organism evidence="1 2">
    <name type="scientific">Paractinoplanes rhizophilus</name>
    <dbReference type="NCBI Taxonomy" id="1416877"/>
    <lineage>
        <taxon>Bacteria</taxon>
        <taxon>Bacillati</taxon>
        <taxon>Actinomycetota</taxon>
        <taxon>Actinomycetes</taxon>
        <taxon>Micromonosporales</taxon>
        <taxon>Micromonosporaceae</taxon>
        <taxon>Paractinoplanes</taxon>
    </lineage>
</organism>
<protein>
    <recommendedName>
        <fullName evidence="3">Glycosyltransferase family 1 protein</fullName>
    </recommendedName>
</protein>
<dbReference type="Proteomes" id="UP001596548">
    <property type="component" value="Unassembled WGS sequence"/>
</dbReference>
<evidence type="ECO:0000313" key="2">
    <source>
        <dbReference type="Proteomes" id="UP001596548"/>
    </source>
</evidence>
<evidence type="ECO:0008006" key="3">
    <source>
        <dbReference type="Google" id="ProtNLM"/>
    </source>
</evidence>
<dbReference type="EMBL" id="JBHTBJ010000003">
    <property type="protein sequence ID" value="MFC7273788.1"/>
    <property type="molecule type" value="Genomic_DNA"/>
</dbReference>
<sequence length="339" mass="37578">MRIGYSMWGFLGHGIVDTPDGSRAFRRPFVDGLIAAGHAVVFLQPDRDLTEAGQTPRGRYRWDPGFPDLDAIVYEWRWPLPGRNTTDCDAAGHTCDLHRQTDLFDHYTKSGIPTLIWDLDRQLPGDDPRRLLTNVMVGEFALTPTPGAVSLSCPVPDALLDTADPKLLASLSRPLPLVYVGNQYDRDEAFDRYFAPAAACLPHQVAGKWTRTQRWPHVRFTGRCGFTQVEDLHRRALATVLLLPDRYAHAGHMTSRWFEALLAGCLPLTPAEIRFADAYAPRDLQVTTGKDVIDKLIWIQSIAGSAEHADLIAGCLPLLEPFRCSAQVAAALTVLEGLS</sequence>
<evidence type="ECO:0000313" key="1">
    <source>
        <dbReference type="EMBL" id="MFC7273788.1"/>
    </source>
</evidence>
<dbReference type="RefSeq" id="WP_378965388.1">
    <property type="nucleotide sequence ID" value="NZ_JBHTBJ010000003.1"/>
</dbReference>
<reference evidence="2" key="1">
    <citation type="journal article" date="2019" name="Int. J. Syst. Evol. Microbiol.">
        <title>The Global Catalogue of Microorganisms (GCM) 10K type strain sequencing project: providing services to taxonomists for standard genome sequencing and annotation.</title>
        <authorList>
            <consortium name="The Broad Institute Genomics Platform"/>
            <consortium name="The Broad Institute Genome Sequencing Center for Infectious Disease"/>
            <person name="Wu L."/>
            <person name="Ma J."/>
        </authorList>
    </citation>
    <scope>NUCLEOTIDE SEQUENCE [LARGE SCALE GENOMIC DNA]</scope>
    <source>
        <strain evidence="2">XZYJT-10</strain>
    </source>
</reference>
<accession>A0ABW2HKN5</accession>
<name>A0ABW2HKN5_9ACTN</name>
<keyword evidence="2" id="KW-1185">Reference proteome</keyword>
<comment type="caution">
    <text evidence="1">The sequence shown here is derived from an EMBL/GenBank/DDBJ whole genome shotgun (WGS) entry which is preliminary data.</text>
</comment>
<proteinExistence type="predicted"/>
<gene>
    <name evidence="1" type="ORF">ACFQS1_07350</name>
</gene>